<dbReference type="Proteomes" id="UP001597112">
    <property type="component" value="Unassembled WGS sequence"/>
</dbReference>
<dbReference type="RefSeq" id="WP_377576687.1">
    <property type="nucleotide sequence ID" value="NZ_JBHTKA010000001.1"/>
</dbReference>
<name>A0ABW3K1Z1_9BACT</name>
<organism evidence="1 2">
    <name type="scientific">Ohtaekwangia kribbensis</name>
    <dbReference type="NCBI Taxonomy" id="688913"/>
    <lineage>
        <taxon>Bacteria</taxon>
        <taxon>Pseudomonadati</taxon>
        <taxon>Bacteroidota</taxon>
        <taxon>Cytophagia</taxon>
        <taxon>Cytophagales</taxon>
        <taxon>Fulvivirgaceae</taxon>
        <taxon>Ohtaekwangia</taxon>
    </lineage>
</organism>
<sequence>MVITQSAECFENARAFNNDIYFSDRISHYARYIYLATSPSLSEN</sequence>
<comment type="caution">
    <text evidence="1">The sequence shown here is derived from an EMBL/GenBank/DDBJ whole genome shotgun (WGS) entry which is preliminary data.</text>
</comment>
<accession>A0ABW3K1Z1</accession>
<keyword evidence="2" id="KW-1185">Reference proteome</keyword>
<dbReference type="EMBL" id="JBHTKA010000001">
    <property type="protein sequence ID" value="MFD0999012.1"/>
    <property type="molecule type" value="Genomic_DNA"/>
</dbReference>
<evidence type="ECO:0000313" key="2">
    <source>
        <dbReference type="Proteomes" id="UP001597112"/>
    </source>
</evidence>
<protein>
    <submittedName>
        <fullName evidence="1">Uncharacterized protein</fullName>
    </submittedName>
</protein>
<evidence type="ECO:0000313" key="1">
    <source>
        <dbReference type="EMBL" id="MFD0999012.1"/>
    </source>
</evidence>
<proteinExistence type="predicted"/>
<reference evidence="2" key="1">
    <citation type="journal article" date="2019" name="Int. J. Syst. Evol. Microbiol.">
        <title>The Global Catalogue of Microorganisms (GCM) 10K type strain sequencing project: providing services to taxonomists for standard genome sequencing and annotation.</title>
        <authorList>
            <consortium name="The Broad Institute Genomics Platform"/>
            <consortium name="The Broad Institute Genome Sequencing Center for Infectious Disease"/>
            <person name="Wu L."/>
            <person name="Ma J."/>
        </authorList>
    </citation>
    <scope>NUCLEOTIDE SEQUENCE [LARGE SCALE GENOMIC DNA]</scope>
    <source>
        <strain evidence="2">CCUG 58938</strain>
    </source>
</reference>
<gene>
    <name evidence="1" type="ORF">ACFQ21_06825</name>
</gene>